<feature type="transmembrane region" description="Helical" evidence="1">
    <location>
        <begin position="667"/>
        <end position="688"/>
    </location>
</feature>
<comment type="caution">
    <text evidence="2">The sequence shown here is derived from an EMBL/GenBank/DDBJ whole genome shotgun (WGS) entry which is preliminary data.</text>
</comment>
<keyword evidence="3" id="KW-1185">Reference proteome</keyword>
<dbReference type="EMBL" id="JYNY01000344">
    <property type="protein sequence ID" value="KJJ84488.1"/>
    <property type="molecule type" value="Genomic_DNA"/>
</dbReference>
<keyword evidence="1" id="KW-0472">Membrane</keyword>
<evidence type="ECO:0000256" key="1">
    <source>
        <dbReference type="SAM" id="Phobius"/>
    </source>
</evidence>
<keyword evidence="1" id="KW-1133">Transmembrane helix</keyword>
<accession>A0A0F0CMC5</accession>
<evidence type="ECO:0000313" key="3">
    <source>
        <dbReference type="Proteomes" id="UP000033428"/>
    </source>
</evidence>
<evidence type="ECO:0000313" key="2">
    <source>
        <dbReference type="EMBL" id="KJJ84488.1"/>
    </source>
</evidence>
<organism evidence="2 3">
    <name type="scientific">Candidatus Omnitrophus magneticus</name>
    <dbReference type="NCBI Taxonomy" id="1609969"/>
    <lineage>
        <taxon>Bacteria</taxon>
        <taxon>Pseudomonadati</taxon>
        <taxon>Candidatus Omnitrophota</taxon>
        <taxon>Candidatus Omnitrophus</taxon>
    </lineage>
</organism>
<dbReference type="Proteomes" id="UP000033428">
    <property type="component" value="Unassembled WGS sequence"/>
</dbReference>
<gene>
    <name evidence="2" type="ORF">OMAG_001645</name>
</gene>
<proteinExistence type="predicted"/>
<keyword evidence="1" id="KW-0812">Transmembrane</keyword>
<name>A0A0F0CMC5_9BACT</name>
<reference evidence="2 3" key="1">
    <citation type="submission" date="2015-02" db="EMBL/GenBank/DDBJ databases">
        <title>Single-cell genomics of uncultivated deep-branching MTB reveals a conserved set of magnetosome genes.</title>
        <authorList>
            <person name="Kolinko S."/>
            <person name="Richter M."/>
            <person name="Glockner F.O."/>
            <person name="Brachmann A."/>
            <person name="Schuler D."/>
        </authorList>
    </citation>
    <scope>NUCLEOTIDE SEQUENCE [LARGE SCALE GENOMIC DNA]</scope>
    <source>
        <strain evidence="2">SKK-01</strain>
    </source>
</reference>
<protein>
    <submittedName>
        <fullName evidence="2">Uncharacterized protein</fullName>
    </submittedName>
</protein>
<feature type="transmembrane region" description="Helical" evidence="1">
    <location>
        <begin position="695"/>
        <end position="713"/>
    </location>
</feature>
<sequence>MKTTARSSGALISRKPFKVLVCLVTLVAFLFNTISYDVVWAVGTPSALTGRGADRADGPEFIKELHINTFTLPEYLGRVKDSYKSNSGRIIIHIQDAHCNYAAQRKIAEIIECLNKEYGVDTVNLEGGAKDYDLSVFAKISDRTNRDKTADYFIKEGLVNGAEYFAINNPEKATLWGIEDTGLYLKNLNVYRESLKHKDEIDKHLNALTHILTNLKSKIYSQELLELDNKYSQYKANSLEFKDYLAYLIQSAKQKSINVKAFPNIYLLSQTLQEEVGLDFKRANQQRDDLIDKLQKNLSKKSLEELVLKTIEFKSEKISQKDFYAYLTNKTSSLGIELKGFPDLQRYIVYISMYNAIDKMKTMEEVENLERTIKETLYENDKQKKPDKLSKNLALLKNIFNITLTKDDYAYYINNEQAFNSINYISFINREAPLYKITAQLNENISDLDTYREDISKFYKYSFKRDDAFLKNIKFGKNQKIAFLVTGGFHTENLCEKFKKANISYISIMPNFKNSDGYECPYFRILAGKSNSIENKIQSLFYSTLAIPDLFNQISTLAYDQRQLASLNFYVYWIASGKKPLLLKHGNDILGGIDSDGNVYNKDGIPATNFETVFATQFATSLQLPTSEKPIIVQQPVIVSPAASNIVEEAQNAASVSEPFLKKYSPYIYIFTTVAATLFMSVVFSTFIDWSKSNIFIAIANVFFITVLNYNIVEGIATKALSFTKPLILPGVDLKDGIPAEFKTISYYPILLRSEGELRFFDENLIPSIENNNDPNIKWVIFSTSPEGIRQLERDRILELQKKYGRDRIFYIHRDASMNNW</sequence>
<dbReference type="AlphaFoldDB" id="A0A0F0CMC5"/>